<dbReference type="Proteomes" id="UP000186535">
    <property type="component" value="Unassembled WGS sequence"/>
</dbReference>
<reference evidence="1 3" key="1">
    <citation type="submission" date="2015-12" db="EMBL/GenBank/DDBJ databases">
        <title>Bacillus cereus Group isolate.</title>
        <authorList>
            <person name="Kovac J."/>
        </authorList>
    </citation>
    <scope>NUCLEOTIDE SEQUENCE [LARGE SCALE GENOMIC DNA]</scope>
    <source>
        <strain evidence="1 3">FSL W8-0275</strain>
    </source>
</reference>
<protein>
    <submittedName>
        <fullName evidence="1 2">Transcriptional regulator</fullName>
    </submittedName>
</protein>
<evidence type="ECO:0000313" key="3">
    <source>
        <dbReference type="Proteomes" id="UP000075591"/>
    </source>
</evidence>
<organism evidence="1 3">
    <name type="scientific">Bacillus cereus</name>
    <dbReference type="NCBI Taxonomy" id="1396"/>
    <lineage>
        <taxon>Bacteria</taxon>
        <taxon>Bacillati</taxon>
        <taxon>Bacillota</taxon>
        <taxon>Bacilli</taxon>
        <taxon>Bacillales</taxon>
        <taxon>Bacillaceae</taxon>
        <taxon>Bacillus</taxon>
        <taxon>Bacillus cereus group</taxon>
    </lineage>
</organism>
<evidence type="ECO:0000313" key="1">
    <source>
        <dbReference type="EMBL" id="KXX87706.1"/>
    </source>
</evidence>
<name>A0A150AXH5_BACCE</name>
<evidence type="ECO:0000313" key="2">
    <source>
        <dbReference type="EMBL" id="OKA32397.1"/>
    </source>
</evidence>
<comment type="caution">
    <text evidence="1">The sequence shown here is derived from an EMBL/GenBank/DDBJ whole genome shotgun (WGS) entry which is preliminary data.</text>
</comment>
<dbReference type="EMBL" id="LOMT01000134">
    <property type="protein sequence ID" value="KXX87706.1"/>
    <property type="molecule type" value="Genomic_DNA"/>
</dbReference>
<reference evidence="2 4" key="2">
    <citation type="submission" date="2016-11" db="EMBL/GenBank/DDBJ databases">
        <title>Identification of Bacillus cereus isolated from egg-white.</title>
        <authorList>
            <person name="Soni A."/>
            <person name="Oey I."/>
            <person name="Silcock P."/>
            <person name="Bremer P."/>
        </authorList>
    </citation>
    <scope>NUCLEOTIDE SEQUENCE [LARGE SCALE GENOMIC DNA]</scope>
    <source>
        <strain evidence="2 4">NZAS03</strain>
    </source>
</reference>
<gene>
    <name evidence="1" type="ORF">AT274_24700</name>
    <name evidence="2" type="ORF">BJR07_28360</name>
</gene>
<proteinExistence type="predicted"/>
<dbReference type="PATRIC" id="fig|1396.446.peg.1793"/>
<accession>A0A150AXH5</accession>
<evidence type="ECO:0000313" key="4">
    <source>
        <dbReference type="Proteomes" id="UP000186535"/>
    </source>
</evidence>
<dbReference type="AlphaFoldDB" id="A0A150AXH5"/>
<sequence length="72" mass="8771">MEFKKKKTTFGRFLYKHKIEEEWLIKKTGIGKKILDDLISNPHKCPSRNNKRKILKVLHKFNPLIKFNDFWN</sequence>
<dbReference type="Proteomes" id="UP000075591">
    <property type="component" value="Unassembled WGS sequence"/>
</dbReference>
<dbReference type="EMBL" id="MPON01000022">
    <property type="protein sequence ID" value="OKA32397.1"/>
    <property type="molecule type" value="Genomic_DNA"/>
</dbReference>